<evidence type="ECO:0000313" key="2">
    <source>
        <dbReference type="Proteomes" id="UP001060085"/>
    </source>
</evidence>
<proteinExistence type="predicted"/>
<organism evidence="1 2">
    <name type="scientific">Catharanthus roseus</name>
    <name type="common">Madagascar periwinkle</name>
    <name type="synonym">Vinca rosea</name>
    <dbReference type="NCBI Taxonomy" id="4058"/>
    <lineage>
        <taxon>Eukaryota</taxon>
        <taxon>Viridiplantae</taxon>
        <taxon>Streptophyta</taxon>
        <taxon>Embryophyta</taxon>
        <taxon>Tracheophyta</taxon>
        <taxon>Spermatophyta</taxon>
        <taxon>Magnoliopsida</taxon>
        <taxon>eudicotyledons</taxon>
        <taxon>Gunneridae</taxon>
        <taxon>Pentapetalae</taxon>
        <taxon>asterids</taxon>
        <taxon>lamiids</taxon>
        <taxon>Gentianales</taxon>
        <taxon>Apocynaceae</taxon>
        <taxon>Rauvolfioideae</taxon>
        <taxon>Vinceae</taxon>
        <taxon>Catharanthinae</taxon>
        <taxon>Catharanthus</taxon>
    </lineage>
</organism>
<dbReference type="Proteomes" id="UP001060085">
    <property type="component" value="Linkage Group LG08"/>
</dbReference>
<comment type="caution">
    <text evidence="1">The sequence shown here is derived from an EMBL/GenBank/DDBJ whole genome shotgun (WGS) entry which is preliminary data.</text>
</comment>
<keyword evidence="2" id="KW-1185">Reference proteome</keyword>
<name>A0ACB9ZT88_CATRO</name>
<sequence length="339" mass="37271">MAGELPGYYYDAEKNRYFPLKGPIPGSSRKRKSSSSSSSAGNGKNSVPQPNQANKLQSSENKTHKLLLSRELCGNITPTSRGKLNFRTECLKKLASQPQIWKYDNTERSIENGLEHVRLTINMPAGPVEADWLVTGAVNGTFWWTNMFLKNLVLCYTFRENLFEAGNMPEVGNKIDCVPDRVWPPQTRQVAKCVEPPCLGRALGASADLPSDISCIKKMASGTVLFTTLGSGRSGGAVYMLDFSKPLELDYRIASFPIILYQIASFGQTIWTAASNFDGSQAVLGTNRGAYLLDVETGNPSQIFRCKSDVLSAQVVDSVNILNLFILSVCGMFQFLLPQ</sequence>
<dbReference type="EMBL" id="CM044708">
    <property type="protein sequence ID" value="KAI5650294.1"/>
    <property type="molecule type" value="Genomic_DNA"/>
</dbReference>
<gene>
    <name evidence="1" type="ORF">M9H77_36299</name>
</gene>
<reference evidence="2" key="1">
    <citation type="journal article" date="2023" name="Nat. Plants">
        <title>Single-cell RNA sequencing provides a high-resolution roadmap for understanding the multicellular compartmentation of specialized metabolism.</title>
        <authorList>
            <person name="Sun S."/>
            <person name="Shen X."/>
            <person name="Li Y."/>
            <person name="Li Y."/>
            <person name="Wang S."/>
            <person name="Li R."/>
            <person name="Zhang H."/>
            <person name="Shen G."/>
            <person name="Guo B."/>
            <person name="Wei J."/>
            <person name="Xu J."/>
            <person name="St-Pierre B."/>
            <person name="Chen S."/>
            <person name="Sun C."/>
        </authorList>
    </citation>
    <scope>NUCLEOTIDE SEQUENCE [LARGE SCALE GENOMIC DNA]</scope>
</reference>
<accession>A0ACB9ZT88</accession>
<protein>
    <submittedName>
        <fullName evidence="1">Uncharacterized protein</fullName>
    </submittedName>
</protein>
<evidence type="ECO:0000313" key="1">
    <source>
        <dbReference type="EMBL" id="KAI5650294.1"/>
    </source>
</evidence>